<organism evidence="8 9">
    <name type="scientific">Chloropicon roscoffensis</name>
    <dbReference type="NCBI Taxonomy" id="1461544"/>
    <lineage>
        <taxon>Eukaryota</taxon>
        <taxon>Viridiplantae</taxon>
        <taxon>Chlorophyta</taxon>
        <taxon>Chloropicophyceae</taxon>
        <taxon>Chloropicales</taxon>
        <taxon>Chloropicaceae</taxon>
        <taxon>Chloropicon</taxon>
    </lineage>
</organism>
<dbReference type="Gene3D" id="1.20.890.10">
    <property type="entry name" value="cAMP-dependent protein kinase regulatory subunit, dimerization-anchoring domain"/>
    <property type="match status" value="1"/>
</dbReference>
<feature type="region of interest" description="Disordered" evidence="6">
    <location>
        <begin position="373"/>
        <end position="406"/>
    </location>
</feature>
<dbReference type="SUPFAM" id="SSF52540">
    <property type="entry name" value="P-loop containing nucleoside triphosphate hydrolases"/>
    <property type="match status" value="1"/>
</dbReference>
<keyword evidence="9" id="KW-1185">Reference proteome</keyword>
<dbReference type="EC" id="2.7.4.3" evidence="2"/>
<feature type="region of interest" description="Disordered" evidence="6">
    <location>
        <begin position="517"/>
        <end position="604"/>
    </location>
</feature>
<dbReference type="CDD" id="cd22967">
    <property type="entry name" value="DD_AK7"/>
    <property type="match status" value="1"/>
</dbReference>
<dbReference type="Pfam" id="PF05186">
    <property type="entry name" value="Dpy-30"/>
    <property type="match status" value="1"/>
</dbReference>
<evidence type="ECO:0000256" key="6">
    <source>
        <dbReference type="SAM" id="MobiDB-lite"/>
    </source>
</evidence>
<keyword evidence="5 8" id="KW-0418">Kinase</keyword>
<comment type="similarity">
    <text evidence="1">Belongs to the adenylate kinase family.</text>
</comment>
<keyword evidence="4" id="KW-0547">Nucleotide-binding</keyword>
<evidence type="ECO:0000259" key="7">
    <source>
        <dbReference type="Pfam" id="PF00004"/>
    </source>
</evidence>
<evidence type="ECO:0000256" key="1">
    <source>
        <dbReference type="ARBA" id="ARBA00007220"/>
    </source>
</evidence>
<feature type="region of interest" description="Disordered" evidence="6">
    <location>
        <begin position="464"/>
        <end position="483"/>
    </location>
</feature>
<evidence type="ECO:0000313" key="8">
    <source>
        <dbReference type="EMBL" id="WZN61566.1"/>
    </source>
</evidence>
<dbReference type="InterPro" id="IPR000850">
    <property type="entry name" value="Adenylat/UMP-CMP_kin"/>
</dbReference>
<reference evidence="8 9" key="1">
    <citation type="submission" date="2024-03" db="EMBL/GenBank/DDBJ databases">
        <title>Complete genome sequence of the green alga Chloropicon roscoffensis RCC1871.</title>
        <authorList>
            <person name="Lemieux C."/>
            <person name="Pombert J.-F."/>
            <person name="Otis C."/>
            <person name="Turmel M."/>
        </authorList>
    </citation>
    <scope>NUCLEOTIDE SEQUENCE [LARGE SCALE GENOMIC DNA]</scope>
    <source>
        <strain evidence="8 9">RCC1871</strain>
    </source>
</reference>
<dbReference type="InterPro" id="IPR007858">
    <property type="entry name" value="Dpy-30_motif"/>
</dbReference>
<accession>A0AAX4P6D1</accession>
<dbReference type="InterPro" id="IPR027417">
    <property type="entry name" value="P-loop_NTPase"/>
</dbReference>
<feature type="compositionally biased region" description="Acidic residues" evidence="6">
    <location>
        <begin position="525"/>
        <end position="542"/>
    </location>
</feature>
<evidence type="ECO:0000256" key="3">
    <source>
        <dbReference type="ARBA" id="ARBA00022679"/>
    </source>
</evidence>
<dbReference type="Pfam" id="PF00004">
    <property type="entry name" value="AAA"/>
    <property type="match status" value="1"/>
</dbReference>
<dbReference type="InterPro" id="IPR003959">
    <property type="entry name" value="ATPase_AAA_core"/>
</dbReference>
<evidence type="ECO:0000313" key="9">
    <source>
        <dbReference type="Proteomes" id="UP001472866"/>
    </source>
</evidence>
<dbReference type="Gene3D" id="3.40.50.720">
    <property type="entry name" value="NAD(P)-binding Rossmann-like Domain"/>
    <property type="match status" value="1"/>
</dbReference>
<dbReference type="GO" id="GO:0004017">
    <property type="term" value="F:AMP kinase activity"/>
    <property type="evidence" value="ECO:0007669"/>
    <property type="project" value="UniProtKB-EC"/>
</dbReference>
<evidence type="ECO:0000256" key="4">
    <source>
        <dbReference type="ARBA" id="ARBA00022741"/>
    </source>
</evidence>
<feature type="compositionally biased region" description="Acidic residues" evidence="6">
    <location>
        <begin position="465"/>
        <end position="475"/>
    </location>
</feature>
<dbReference type="GO" id="GO:0016887">
    <property type="term" value="F:ATP hydrolysis activity"/>
    <property type="evidence" value="ECO:0007669"/>
    <property type="project" value="InterPro"/>
</dbReference>
<dbReference type="PANTHER" id="PTHR23359">
    <property type="entry name" value="NUCLEOTIDE KINASE"/>
    <property type="match status" value="1"/>
</dbReference>
<dbReference type="Gene3D" id="3.40.50.300">
    <property type="entry name" value="P-loop containing nucleotide triphosphate hydrolases"/>
    <property type="match status" value="1"/>
</dbReference>
<name>A0AAX4P6D1_9CHLO</name>
<dbReference type="GO" id="GO:0005524">
    <property type="term" value="F:ATP binding"/>
    <property type="evidence" value="ECO:0007669"/>
    <property type="project" value="InterPro"/>
</dbReference>
<keyword evidence="3" id="KW-0808">Transferase</keyword>
<protein>
    <recommendedName>
        <fullName evidence="2">adenylate kinase</fullName>
        <ecNumber evidence="2">2.7.4.3</ecNumber>
    </recommendedName>
</protein>
<feature type="compositionally biased region" description="Acidic residues" evidence="6">
    <location>
        <begin position="388"/>
        <end position="401"/>
    </location>
</feature>
<feature type="domain" description="ATPase AAA-type core" evidence="7">
    <location>
        <begin position="286"/>
        <end position="330"/>
    </location>
</feature>
<evidence type="ECO:0000256" key="2">
    <source>
        <dbReference type="ARBA" id="ARBA00012955"/>
    </source>
</evidence>
<evidence type="ECO:0000256" key="5">
    <source>
        <dbReference type="ARBA" id="ARBA00022777"/>
    </source>
</evidence>
<dbReference type="EMBL" id="CP151504">
    <property type="protein sequence ID" value="WZN61566.1"/>
    <property type="molecule type" value="Genomic_DNA"/>
</dbReference>
<dbReference type="AlphaFoldDB" id="A0AAX4P6D1"/>
<gene>
    <name evidence="8" type="ORF">HKI87_04g31010</name>
</gene>
<dbReference type="InterPro" id="IPR047499">
    <property type="entry name" value="DD_AK7"/>
</dbReference>
<dbReference type="Proteomes" id="UP001472866">
    <property type="component" value="Chromosome 04"/>
</dbReference>
<proteinExistence type="inferred from homology"/>
<feature type="compositionally biased region" description="Acidic residues" evidence="6">
    <location>
        <begin position="557"/>
        <end position="578"/>
    </location>
</feature>
<sequence length="660" mass="69819">MRVALAPFESHVLKLAAADFKGKGHEVAEIAGEDVARATEALVEKVVESADCLVVDIPKSLSFVRVLVSLERSRPELFTGKSVVGLTSIASWGRTQRESVSDADETRRAPTPGALPILEAERLLMTCECSQVLCHGILYGSGECEAGLKPLFDEAFNEGVVTLCGEGANNLPLVNCKEVVQFLDLAVTSRLAKKYCLVVDENENSARAVAEAVAESFGARVRAASVGETLLLEGPGPAEHLHLDLKPECTKVEDYVFQFSAGLASELRAVAADYIGSLGYTPRAYLVSGPPGSGKTFFAKSLCERFGLEYISKEAVEAVQLTGEVEEEIDEEKALLAKFRVIMGKPNIENKGYVLDGFPSTVQEACKLFPNPALQEKPEEAPPAGEGSEAEAEAEPAEEEPEQRALLRPGVAISLRAEDSTLQERAAAAAGGDAGDFAARNSAFKKGLEEDKKQLQELLKRLDAQADDGEAEGEGGEAGSKAKAEEVAQASALGAYFAFAGSKFVDFDNNRKEVVGAAAGAPEGGDGETAEEGEGDSAEPESEFSPLEALLGKIEGEAEDADAGEEAAAETPAEENAESAEAADKTEPQATAPRHVGTVDTDIDQLEDLEVLVKPVKAYLARELGPAISEGFIKLAEARPDDPVKFLGEFLVQKAGESSA</sequence>